<reference evidence="2" key="1">
    <citation type="journal article" date="2010" name="Nat. Biotechnol.">
        <title>Draft genome sequence of the oilseed species Ricinus communis.</title>
        <authorList>
            <person name="Chan A.P."/>
            <person name="Crabtree J."/>
            <person name="Zhao Q."/>
            <person name="Lorenzi H."/>
            <person name="Orvis J."/>
            <person name="Puiu D."/>
            <person name="Melake-Berhan A."/>
            <person name="Jones K.M."/>
            <person name="Redman J."/>
            <person name="Chen G."/>
            <person name="Cahoon E.B."/>
            <person name="Gedil M."/>
            <person name="Stanke M."/>
            <person name="Haas B.J."/>
            <person name="Wortman J.R."/>
            <person name="Fraser-Liggett C.M."/>
            <person name="Ravel J."/>
            <person name="Rabinowicz P.D."/>
        </authorList>
    </citation>
    <scope>NUCLEOTIDE SEQUENCE [LARGE SCALE GENOMIC DNA]</scope>
    <source>
        <strain evidence="2">cv. Hale</strain>
    </source>
</reference>
<evidence type="ECO:0000313" key="1">
    <source>
        <dbReference type="EMBL" id="EEF51733.1"/>
    </source>
</evidence>
<gene>
    <name evidence="1" type="ORF">RCOM_1504940</name>
</gene>
<dbReference type="InParanoid" id="B9RAA6"/>
<organism evidence="1 2">
    <name type="scientific">Ricinus communis</name>
    <name type="common">Castor bean</name>
    <dbReference type="NCBI Taxonomy" id="3988"/>
    <lineage>
        <taxon>Eukaryota</taxon>
        <taxon>Viridiplantae</taxon>
        <taxon>Streptophyta</taxon>
        <taxon>Embryophyta</taxon>
        <taxon>Tracheophyta</taxon>
        <taxon>Spermatophyta</taxon>
        <taxon>Magnoliopsida</taxon>
        <taxon>eudicotyledons</taxon>
        <taxon>Gunneridae</taxon>
        <taxon>Pentapetalae</taxon>
        <taxon>rosids</taxon>
        <taxon>fabids</taxon>
        <taxon>Malpighiales</taxon>
        <taxon>Euphorbiaceae</taxon>
        <taxon>Acalyphoideae</taxon>
        <taxon>Acalypheae</taxon>
        <taxon>Ricinus</taxon>
    </lineage>
</organism>
<evidence type="ECO:0000313" key="2">
    <source>
        <dbReference type="Proteomes" id="UP000008311"/>
    </source>
</evidence>
<keyword evidence="2" id="KW-1185">Reference proteome</keyword>
<dbReference type="Proteomes" id="UP000008311">
    <property type="component" value="Unassembled WGS sequence"/>
</dbReference>
<accession>B9RAA6</accession>
<dbReference type="AlphaFoldDB" id="B9RAA6"/>
<sequence length="96" mass="10731">MNTENWMAGPFATTDKQGLESCSMKIALTMTSYGPTTSPYGQLAKLKRVIKELAVNEVIIRLILLSTPICLPHPRLQSIHTRITQGDHKFPKPTPR</sequence>
<proteinExistence type="predicted"/>
<name>B9RAA6_RICCO</name>
<dbReference type="EMBL" id="EQ973773">
    <property type="protein sequence ID" value="EEF51733.1"/>
    <property type="molecule type" value="Genomic_DNA"/>
</dbReference>
<protein>
    <submittedName>
        <fullName evidence="1">Uncharacterized protein</fullName>
    </submittedName>
</protein>